<name>A0ABU2XUM7_9ACTN</name>
<proteinExistence type="predicted"/>
<organism evidence="2 3">
    <name type="scientific">Streptomyces lonegramiae</name>
    <dbReference type="NCBI Taxonomy" id="3075524"/>
    <lineage>
        <taxon>Bacteria</taxon>
        <taxon>Bacillati</taxon>
        <taxon>Actinomycetota</taxon>
        <taxon>Actinomycetes</taxon>
        <taxon>Kitasatosporales</taxon>
        <taxon>Streptomycetaceae</taxon>
        <taxon>Streptomyces</taxon>
    </lineage>
</organism>
<keyword evidence="3" id="KW-1185">Reference proteome</keyword>
<reference evidence="2" key="1">
    <citation type="submission" date="2024-05" db="EMBL/GenBank/DDBJ databases">
        <title>30 novel species of actinomycetes from the DSMZ collection.</title>
        <authorList>
            <person name="Nouioui I."/>
        </authorList>
    </citation>
    <scope>NUCLEOTIDE SEQUENCE</scope>
    <source>
        <strain evidence="2">DSM 41529</strain>
    </source>
</reference>
<feature type="region of interest" description="Disordered" evidence="1">
    <location>
        <begin position="1"/>
        <end position="22"/>
    </location>
</feature>
<dbReference type="EMBL" id="JAVRFD010000036">
    <property type="protein sequence ID" value="MDT0549635.1"/>
    <property type="molecule type" value="Genomic_DNA"/>
</dbReference>
<evidence type="ECO:0000256" key="1">
    <source>
        <dbReference type="SAM" id="MobiDB-lite"/>
    </source>
</evidence>
<evidence type="ECO:0000313" key="2">
    <source>
        <dbReference type="EMBL" id="MDT0549635.1"/>
    </source>
</evidence>
<evidence type="ECO:0000313" key="3">
    <source>
        <dbReference type="Proteomes" id="UP001180754"/>
    </source>
</evidence>
<dbReference type="Proteomes" id="UP001180754">
    <property type="component" value="Unassembled WGS sequence"/>
</dbReference>
<protein>
    <submittedName>
        <fullName evidence="2">Uncharacterized protein</fullName>
    </submittedName>
</protein>
<sequence length="44" mass="4822">MSAETPPPETQGGSGPRPTPKELEQRAEALGKAIRKHLERGTRR</sequence>
<accession>A0ABU2XUM7</accession>
<gene>
    <name evidence="2" type="ORF">RND15_44370</name>
</gene>
<dbReference type="RefSeq" id="WP_311730202.1">
    <property type="nucleotide sequence ID" value="NZ_JAVRFD010000036.1"/>
</dbReference>
<comment type="caution">
    <text evidence="2">The sequence shown here is derived from an EMBL/GenBank/DDBJ whole genome shotgun (WGS) entry which is preliminary data.</text>
</comment>